<reference evidence="1" key="1">
    <citation type="journal article" date="2023" name="Mol. Ecol. Resour.">
        <title>Chromosome-level genome assembly of a triploid poplar Populus alba 'Berolinensis'.</title>
        <authorList>
            <person name="Chen S."/>
            <person name="Yu Y."/>
            <person name="Wang X."/>
            <person name="Wang S."/>
            <person name="Zhang T."/>
            <person name="Zhou Y."/>
            <person name="He R."/>
            <person name="Meng N."/>
            <person name="Wang Y."/>
            <person name="Liu W."/>
            <person name="Liu Z."/>
            <person name="Liu J."/>
            <person name="Guo Q."/>
            <person name="Huang H."/>
            <person name="Sederoff R.R."/>
            <person name="Wang G."/>
            <person name="Qu G."/>
            <person name="Chen S."/>
        </authorList>
    </citation>
    <scope>NUCLEOTIDE SEQUENCE</scope>
    <source>
        <tissue evidence="1">Leaves</tissue>
    </source>
</reference>
<sequence length="34" mass="3905">MHNISFLALLLPSRNCCLNWDGPLSRRGCKEVIF</sequence>
<gene>
    <name evidence="1" type="ORF">NC653_023943</name>
</gene>
<keyword evidence="2" id="KW-1185">Reference proteome</keyword>
<proteinExistence type="predicted"/>
<dbReference type="AlphaFoldDB" id="A0AAD6MIY5"/>
<evidence type="ECO:0000313" key="2">
    <source>
        <dbReference type="Proteomes" id="UP001164929"/>
    </source>
</evidence>
<protein>
    <submittedName>
        <fullName evidence="1">Uncharacterized protein</fullName>
    </submittedName>
</protein>
<organism evidence="1 2">
    <name type="scientific">Populus alba x Populus x berolinensis</name>
    <dbReference type="NCBI Taxonomy" id="444605"/>
    <lineage>
        <taxon>Eukaryota</taxon>
        <taxon>Viridiplantae</taxon>
        <taxon>Streptophyta</taxon>
        <taxon>Embryophyta</taxon>
        <taxon>Tracheophyta</taxon>
        <taxon>Spermatophyta</taxon>
        <taxon>Magnoliopsida</taxon>
        <taxon>eudicotyledons</taxon>
        <taxon>Gunneridae</taxon>
        <taxon>Pentapetalae</taxon>
        <taxon>rosids</taxon>
        <taxon>fabids</taxon>
        <taxon>Malpighiales</taxon>
        <taxon>Salicaceae</taxon>
        <taxon>Saliceae</taxon>
        <taxon>Populus</taxon>
    </lineage>
</organism>
<evidence type="ECO:0000313" key="1">
    <source>
        <dbReference type="EMBL" id="KAJ6986202.1"/>
    </source>
</evidence>
<accession>A0AAD6MIY5</accession>
<dbReference type="Proteomes" id="UP001164929">
    <property type="component" value="Chromosome 9"/>
</dbReference>
<dbReference type="EMBL" id="JAQIZT010000009">
    <property type="protein sequence ID" value="KAJ6986202.1"/>
    <property type="molecule type" value="Genomic_DNA"/>
</dbReference>
<name>A0AAD6MIY5_9ROSI</name>
<comment type="caution">
    <text evidence="1">The sequence shown here is derived from an EMBL/GenBank/DDBJ whole genome shotgun (WGS) entry which is preliminary data.</text>
</comment>